<dbReference type="GeneID" id="9682833"/>
<sequence>MQTEDEDADVETGLDTDAEMAVGESLRRRRGNKEKRSAVGRRKKSSLGANGASGGGGGGGSSSKKHSKRRARRHSMPAFTLSDADGDETKWERLNRRLDAMRLLPRGSRYASQQIDLISKALAILRKTRASDGGGGGVERTNDENDELARLLSAVSL</sequence>
<accession>C1MMF1</accession>
<feature type="compositionally biased region" description="Gly residues" evidence="1">
    <location>
        <begin position="51"/>
        <end position="61"/>
    </location>
</feature>
<evidence type="ECO:0000256" key="1">
    <source>
        <dbReference type="SAM" id="MobiDB-lite"/>
    </source>
</evidence>
<proteinExistence type="predicted"/>
<dbReference type="RefSeq" id="XP_003056918.1">
    <property type="nucleotide sequence ID" value="XM_003056872.1"/>
</dbReference>
<evidence type="ECO:0000313" key="2">
    <source>
        <dbReference type="EMBL" id="EEH58563.1"/>
    </source>
</evidence>
<feature type="compositionally biased region" description="Basic residues" evidence="1">
    <location>
        <begin position="27"/>
        <end position="45"/>
    </location>
</feature>
<gene>
    <name evidence="2" type="ORF">MICPUCDRAFT_56506</name>
</gene>
<name>C1MMF1_MICPC</name>
<reference evidence="2 3" key="1">
    <citation type="journal article" date="2009" name="Science">
        <title>Green evolution and dynamic adaptations revealed by genomes of the marine picoeukaryotes Micromonas.</title>
        <authorList>
            <person name="Worden A.Z."/>
            <person name="Lee J.H."/>
            <person name="Mock T."/>
            <person name="Rouze P."/>
            <person name="Simmons M.P."/>
            <person name="Aerts A.L."/>
            <person name="Allen A.E."/>
            <person name="Cuvelier M.L."/>
            <person name="Derelle E."/>
            <person name="Everett M.V."/>
            <person name="Foulon E."/>
            <person name="Grimwood J."/>
            <person name="Gundlach H."/>
            <person name="Henrissat B."/>
            <person name="Napoli C."/>
            <person name="McDonald S.M."/>
            <person name="Parker M.S."/>
            <person name="Rombauts S."/>
            <person name="Salamov A."/>
            <person name="Von Dassow P."/>
            <person name="Badger J.H."/>
            <person name="Coutinho P.M."/>
            <person name="Demir E."/>
            <person name="Dubchak I."/>
            <person name="Gentemann C."/>
            <person name="Eikrem W."/>
            <person name="Gready J.E."/>
            <person name="John U."/>
            <person name="Lanier W."/>
            <person name="Lindquist E.A."/>
            <person name="Lucas S."/>
            <person name="Mayer K.F."/>
            <person name="Moreau H."/>
            <person name="Not F."/>
            <person name="Otillar R."/>
            <person name="Panaud O."/>
            <person name="Pangilinan J."/>
            <person name="Paulsen I."/>
            <person name="Piegu B."/>
            <person name="Poliakov A."/>
            <person name="Robbens S."/>
            <person name="Schmutz J."/>
            <person name="Toulza E."/>
            <person name="Wyss T."/>
            <person name="Zelensky A."/>
            <person name="Zhou K."/>
            <person name="Armbrust E.V."/>
            <person name="Bhattacharya D."/>
            <person name="Goodenough U.W."/>
            <person name="Van de Peer Y."/>
            <person name="Grigoriev I.V."/>
        </authorList>
    </citation>
    <scope>NUCLEOTIDE SEQUENCE [LARGE SCALE GENOMIC DNA]</scope>
    <source>
        <strain evidence="2 3">CCMP1545</strain>
    </source>
</reference>
<feature type="region of interest" description="Disordered" evidence="1">
    <location>
        <begin position="1"/>
        <end position="83"/>
    </location>
</feature>
<feature type="compositionally biased region" description="Acidic residues" evidence="1">
    <location>
        <begin position="1"/>
        <end position="18"/>
    </location>
</feature>
<organism evidence="3">
    <name type="scientific">Micromonas pusilla (strain CCMP1545)</name>
    <name type="common">Picoplanktonic green alga</name>
    <dbReference type="NCBI Taxonomy" id="564608"/>
    <lineage>
        <taxon>Eukaryota</taxon>
        <taxon>Viridiplantae</taxon>
        <taxon>Chlorophyta</taxon>
        <taxon>Mamiellophyceae</taxon>
        <taxon>Mamiellales</taxon>
        <taxon>Mamiellaceae</taxon>
        <taxon>Micromonas</taxon>
    </lineage>
</organism>
<protein>
    <submittedName>
        <fullName evidence="2">Predicted protein</fullName>
    </submittedName>
</protein>
<dbReference type="Proteomes" id="UP000001876">
    <property type="component" value="Unassembled WGS sequence"/>
</dbReference>
<evidence type="ECO:0000313" key="3">
    <source>
        <dbReference type="Proteomes" id="UP000001876"/>
    </source>
</evidence>
<dbReference type="KEGG" id="mpp:MICPUCDRAFT_56506"/>
<dbReference type="OrthoDB" id="10549062at2759"/>
<dbReference type="EMBL" id="GG663737">
    <property type="protein sequence ID" value="EEH58563.1"/>
    <property type="molecule type" value="Genomic_DNA"/>
</dbReference>
<feature type="compositionally biased region" description="Basic residues" evidence="1">
    <location>
        <begin position="63"/>
        <end position="75"/>
    </location>
</feature>
<dbReference type="OMA" id="MRTSNEN"/>
<dbReference type="AlphaFoldDB" id="C1MMF1"/>
<keyword evidence="3" id="KW-1185">Reference proteome</keyword>